<evidence type="ECO:0000259" key="11">
    <source>
        <dbReference type="Pfam" id="PF01138"/>
    </source>
</evidence>
<dbReference type="RefSeq" id="XP_070913418.1">
    <property type="nucleotide sequence ID" value="XM_071057317.1"/>
</dbReference>
<evidence type="ECO:0000256" key="1">
    <source>
        <dbReference type="ARBA" id="ARBA00004496"/>
    </source>
</evidence>
<feature type="domain" description="Exoribonuclease phosphorolytic" evidence="11">
    <location>
        <begin position="50"/>
        <end position="89"/>
    </location>
</feature>
<dbReference type="PANTHER" id="PTHR11097:SF9">
    <property type="entry name" value="EXOSOME COMPLEX COMPONENT RRP43"/>
    <property type="match status" value="1"/>
</dbReference>
<comment type="subcellular location">
    <subcellularLocation>
        <location evidence="1">Cytoplasm</location>
    </subcellularLocation>
    <subcellularLocation>
        <location evidence="2">Nucleus</location>
        <location evidence="2">Nucleolus</location>
    </subcellularLocation>
</comment>
<evidence type="ECO:0000256" key="5">
    <source>
        <dbReference type="ARBA" id="ARBA00022552"/>
    </source>
</evidence>
<dbReference type="Proteomes" id="UP001628179">
    <property type="component" value="Unassembled WGS sequence"/>
</dbReference>
<evidence type="ECO:0000256" key="3">
    <source>
        <dbReference type="ARBA" id="ARBA00006678"/>
    </source>
</evidence>
<dbReference type="EMBL" id="BAAFSV010000001">
    <property type="protein sequence ID" value="GAB1311685.1"/>
    <property type="molecule type" value="Genomic_DNA"/>
</dbReference>
<feature type="domain" description="Exoribonuclease phosphorolytic" evidence="11">
    <location>
        <begin position="136"/>
        <end position="263"/>
    </location>
</feature>
<evidence type="ECO:0000313" key="13">
    <source>
        <dbReference type="Proteomes" id="UP001628179"/>
    </source>
</evidence>
<dbReference type="SUPFAM" id="SSF55666">
    <property type="entry name" value="Ribonuclease PH domain 2-like"/>
    <property type="match status" value="1"/>
</dbReference>
<keyword evidence="8" id="KW-0539">Nucleus</keyword>
<keyword evidence="7" id="KW-0694">RNA-binding</keyword>
<protein>
    <recommendedName>
        <fullName evidence="9">Ribosomal RNA-processing protein 43</fullName>
    </recommendedName>
</protein>
<feature type="compositionally biased region" description="Acidic residues" evidence="10">
    <location>
        <begin position="106"/>
        <end position="119"/>
    </location>
</feature>
<dbReference type="InterPro" id="IPR036345">
    <property type="entry name" value="ExoRNase_PH_dom2_sf"/>
</dbReference>
<keyword evidence="6" id="KW-0271">Exosome</keyword>
<name>A0ABQ0G2A2_9PEZI</name>
<evidence type="ECO:0000256" key="6">
    <source>
        <dbReference type="ARBA" id="ARBA00022835"/>
    </source>
</evidence>
<dbReference type="InterPro" id="IPR001247">
    <property type="entry name" value="ExoRNase_PH_dom1"/>
</dbReference>
<dbReference type="Pfam" id="PF01138">
    <property type="entry name" value="RNase_PH"/>
    <property type="match status" value="2"/>
</dbReference>
<evidence type="ECO:0000256" key="8">
    <source>
        <dbReference type="ARBA" id="ARBA00023242"/>
    </source>
</evidence>
<keyword evidence="5" id="KW-0698">rRNA processing</keyword>
<dbReference type="SUPFAM" id="SSF54211">
    <property type="entry name" value="Ribosomal protein S5 domain 2-like"/>
    <property type="match status" value="1"/>
</dbReference>
<evidence type="ECO:0000256" key="9">
    <source>
        <dbReference type="ARBA" id="ARBA00030617"/>
    </source>
</evidence>
<feature type="region of interest" description="Disordered" evidence="10">
    <location>
        <begin position="28"/>
        <end position="52"/>
    </location>
</feature>
<dbReference type="PANTHER" id="PTHR11097">
    <property type="entry name" value="EXOSOME COMPLEX EXONUCLEASE RIBOSOMAL RNA PROCESSING PROTEIN"/>
    <property type="match status" value="1"/>
</dbReference>
<sequence length="377" mass="41074">MADKPPTIPSLTFTRPVFAKLSPHPYLLRNLSPPDGRSPGARTNGRSPREVRPVQINVSSLSHAHGSALVRTGDTTVICGVRGEILPVTRIPQFRPLSRARYGFNGDDDGDDGDDGEEDGGGREDARKELRDYDLLVPNIELATGSAPQFLPGVPPTTLAQTLSTRVYSLMHSTGLVGGEGLRVWFRPPTDAAVAAAAAAGGEGDDKMEGVEGGGDVVGEQQEEEVVAYWVLYIDLLFVSFDGNPFDAAWAAVVAALRDTKLPVARWDPDREMVVCSRTETRRLDVRGLPVACSAAVFLEKEHTEAGENRHWLLLDPDRLEESLCKEVITMVVDCSKGETRVKSIEKHGGTVLGRELIRAFAGVAEERWREVKQVMK</sequence>
<accession>A0ABQ0G2A2</accession>
<keyword evidence="4" id="KW-0963">Cytoplasm</keyword>
<feature type="compositionally biased region" description="Basic and acidic residues" evidence="10">
    <location>
        <begin position="120"/>
        <end position="129"/>
    </location>
</feature>
<organism evidence="12 13">
    <name type="scientific">Madurella fahalii</name>
    <dbReference type="NCBI Taxonomy" id="1157608"/>
    <lineage>
        <taxon>Eukaryota</taxon>
        <taxon>Fungi</taxon>
        <taxon>Dikarya</taxon>
        <taxon>Ascomycota</taxon>
        <taxon>Pezizomycotina</taxon>
        <taxon>Sordariomycetes</taxon>
        <taxon>Sordariomycetidae</taxon>
        <taxon>Sordariales</taxon>
        <taxon>Sordariales incertae sedis</taxon>
        <taxon>Madurella</taxon>
    </lineage>
</organism>
<proteinExistence type="inferred from homology"/>
<dbReference type="Gene3D" id="3.30.230.70">
    <property type="entry name" value="GHMP Kinase, N-terminal domain"/>
    <property type="match status" value="1"/>
</dbReference>
<evidence type="ECO:0000313" key="12">
    <source>
        <dbReference type="EMBL" id="GAB1311685.1"/>
    </source>
</evidence>
<dbReference type="InterPro" id="IPR050590">
    <property type="entry name" value="Exosome_comp_Rrp42_subfam"/>
</dbReference>
<feature type="region of interest" description="Disordered" evidence="10">
    <location>
        <begin position="101"/>
        <end position="129"/>
    </location>
</feature>
<evidence type="ECO:0000256" key="4">
    <source>
        <dbReference type="ARBA" id="ARBA00022490"/>
    </source>
</evidence>
<keyword evidence="13" id="KW-1185">Reference proteome</keyword>
<evidence type="ECO:0000256" key="2">
    <source>
        <dbReference type="ARBA" id="ARBA00004604"/>
    </source>
</evidence>
<dbReference type="InterPro" id="IPR027408">
    <property type="entry name" value="PNPase/RNase_PH_dom_sf"/>
</dbReference>
<comment type="similarity">
    <text evidence="3">Belongs to the RNase PH family.</text>
</comment>
<evidence type="ECO:0000256" key="7">
    <source>
        <dbReference type="ARBA" id="ARBA00022884"/>
    </source>
</evidence>
<dbReference type="InterPro" id="IPR020568">
    <property type="entry name" value="Ribosomal_Su5_D2-typ_SF"/>
</dbReference>
<dbReference type="GeneID" id="98172640"/>
<reference evidence="12 13" key="1">
    <citation type="submission" date="2024-09" db="EMBL/GenBank/DDBJ databases">
        <title>Itraconazole resistance in Madurella fahalii resulting from another homologue of gene encoding cytochrome P450 14-alpha sterol demethylase (CYP51).</title>
        <authorList>
            <person name="Yoshioka I."/>
            <person name="Fahal A.H."/>
            <person name="Kaneko S."/>
            <person name="Yaguchi T."/>
        </authorList>
    </citation>
    <scope>NUCLEOTIDE SEQUENCE [LARGE SCALE GENOMIC DNA]</scope>
    <source>
        <strain evidence="12 13">IFM 68171</strain>
    </source>
</reference>
<comment type="caution">
    <text evidence="12">The sequence shown here is derived from an EMBL/GenBank/DDBJ whole genome shotgun (WGS) entry which is preliminary data.</text>
</comment>
<gene>
    <name evidence="12" type="ORF">MFIFM68171_01895</name>
</gene>
<evidence type="ECO:0000256" key="10">
    <source>
        <dbReference type="SAM" id="MobiDB-lite"/>
    </source>
</evidence>